<evidence type="ECO:0000256" key="4">
    <source>
        <dbReference type="ARBA" id="ARBA00023172"/>
    </source>
</evidence>
<dbReference type="GO" id="GO:0016787">
    <property type="term" value="F:hydrolase activity"/>
    <property type="evidence" value="ECO:0007669"/>
    <property type="project" value="UniProtKB-KW"/>
</dbReference>
<evidence type="ECO:0000313" key="8">
    <source>
        <dbReference type="EMBL" id="MBU2710300.1"/>
    </source>
</evidence>
<dbReference type="Proteomes" id="UP000690515">
    <property type="component" value="Unassembled WGS sequence"/>
</dbReference>
<keyword evidence="9" id="KW-1185">Reference proteome</keyword>
<comment type="subcellular location">
    <subcellularLocation>
        <location evidence="6">Cytoplasm</location>
    </subcellularLocation>
</comment>
<comment type="caution">
    <text evidence="8">The sequence shown here is derived from an EMBL/GenBank/DDBJ whole genome shotgun (WGS) entry which is preliminary data.</text>
</comment>
<evidence type="ECO:0000256" key="1">
    <source>
        <dbReference type="ARBA" id="ARBA00022490"/>
    </source>
</evidence>
<keyword evidence="4 6" id="KW-0233">DNA recombination</keyword>
<dbReference type="CDD" id="cd14332">
    <property type="entry name" value="UBA_RuvA_C"/>
    <property type="match status" value="1"/>
</dbReference>
<dbReference type="SUPFAM" id="SSF50249">
    <property type="entry name" value="Nucleic acid-binding proteins"/>
    <property type="match status" value="1"/>
</dbReference>
<keyword evidence="3 6" id="KW-0238">DNA-binding</keyword>
<feature type="region of interest" description="Domain I" evidence="6">
    <location>
        <begin position="1"/>
        <end position="64"/>
    </location>
</feature>
<reference evidence="8 9" key="1">
    <citation type="submission" date="2021-04" db="EMBL/GenBank/DDBJ databases">
        <authorList>
            <person name="Pira H."/>
            <person name="Risdian C."/>
            <person name="Wink J."/>
        </authorList>
    </citation>
    <scope>NUCLEOTIDE SEQUENCE [LARGE SCALE GENOMIC DNA]</scope>
    <source>
        <strain evidence="8 9">WH53</strain>
    </source>
</reference>
<keyword evidence="8" id="KW-0378">Hydrolase</keyword>
<dbReference type="SUPFAM" id="SSF46929">
    <property type="entry name" value="DNA helicase RuvA subunit, C-terminal domain"/>
    <property type="match status" value="1"/>
</dbReference>
<dbReference type="Gene3D" id="1.10.8.10">
    <property type="entry name" value="DNA helicase RuvA subunit, C-terminal domain"/>
    <property type="match status" value="1"/>
</dbReference>
<evidence type="ECO:0000256" key="2">
    <source>
        <dbReference type="ARBA" id="ARBA00022763"/>
    </source>
</evidence>
<comment type="caution">
    <text evidence="6">Lacks conserved residue(s) required for the propagation of feature annotation.</text>
</comment>
<keyword evidence="5 6" id="KW-0234">DNA repair</keyword>
<dbReference type="InterPro" id="IPR000085">
    <property type="entry name" value="RuvA"/>
</dbReference>
<dbReference type="InterPro" id="IPR013849">
    <property type="entry name" value="DNA_helicase_Holl-junc_RuvA_I"/>
</dbReference>
<dbReference type="Pfam" id="PF14520">
    <property type="entry name" value="HHH_5"/>
    <property type="match status" value="1"/>
</dbReference>
<dbReference type="EMBL" id="JAGSOY010000006">
    <property type="protein sequence ID" value="MBU2710300.1"/>
    <property type="molecule type" value="Genomic_DNA"/>
</dbReference>
<sequence length="200" mass="22096">MIGRLKGVLIIKQPPELMIDVQGVGYELEAPMSSFYQLPEVGGEVTLFTHLAIRDDAHQLYGFVTQQERMLFRALIKVNGVGPKLALTILSGMETQDFVHSIQRQDTATLVKLPGVGKKTAERLLIEMRDRLKGWETDSGSLFSMPSDQSGEHDVLQDAVSALQALGYKASDAEKAIKAHYQTGATREELIRLALKGMVK</sequence>
<protein>
    <recommendedName>
        <fullName evidence="6">Holliday junction branch migration complex subunit RuvA</fullName>
    </recommendedName>
</protein>
<proteinExistence type="inferred from homology"/>
<evidence type="ECO:0000313" key="9">
    <source>
        <dbReference type="Proteomes" id="UP000690515"/>
    </source>
</evidence>
<dbReference type="Gene3D" id="1.10.150.20">
    <property type="entry name" value="5' to 3' exonuclease, C-terminal subdomain"/>
    <property type="match status" value="1"/>
</dbReference>
<dbReference type="InterPro" id="IPR010994">
    <property type="entry name" value="RuvA_2-like"/>
</dbReference>
<dbReference type="Pfam" id="PF01330">
    <property type="entry name" value="RuvA_N"/>
    <property type="match status" value="1"/>
</dbReference>
<dbReference type="Gene3D" id="2.40.50.140">
    <property type="entry name" value="Nucleic acid-binding proteins"/>
    <property type="match status" value="1"/>
</dbReference>
<feature type="domain" description="Helix-hairpin-helix DNA-binding motif class 1" evidence="7">
    <location>
        <begin position="73"/>
        <end position="92"/>
    </location>
</feature>
<gene>
    <name evidence="6 8" type="primary">ruvA</name>
    <name evidence="8" type="ORF">KCG35_04445</name>
</gene>
<evidence type="ECO:0000256" key="3">
    <source>
        <dbReference type="ARBA" id="ARBA00023125"/>
    </source>
</evidence>
<dbReference type="InterPro" id="IPR011114">
    <property type="entry name" value="RuvA_C"/>
</dbReference>
<dbReference type="InterPro" id="IPR036267">
    <property type="entry name" value="RuvA_C_sf"/>
</dbReference>
<comment type="similarity">
    <text evidence="6">Belongs to the RuvA family.</text>
</comment>
<organism evidence="8 9">
    <name type="scientific">Zooshikella harenae</name>
    <dbReference type="NCBI Taxonomy" id="2827238"/>
    <lineage>
        <taxon>Bacteria</taxon>
        <taxon>Pseudomonadati</taxon>
        <taxon>Pseudomonadota</taxon>
        <taxon>Gammaproteobacteria</taxon>
        <taxon>Oceanospirillales</taxon>
        <taxon>Zooshikellaceae</taxon>
        <taxon>Zooshikella</taxon>
    </lineage>
</organism>
<comment type="subunit">
    <text evidence="6">Homotetramer. Forms an RuvA(8)-RuvB(12)-Holliday junction (HJ) complex. HJ DNA is sandwiched between 2 RuvA tetramers; dsDNA enters through RuvA and exits via RuvB. An RuvB hexamer assembles on each DNA strand where it exits the tetramer. Each RuvB hexamer is contacted by two RuvA subunits (via domain III) on 2 adjacent RuvB subunits; this complex drives branch migration. In the full resolvosome a probable DNA-RuvA(4)-RuvB(12)-RuvC(2) complex forms which resolves the HJ.</text>
</comment>
<dbReference type="NCBIfam" id="TIGR00084">
    <property type="entry name" value="ruvA"/>
    <property type="match status" value="1"/>
</dbReference>
<feature type="domain" description="Helix-hairpin-helix DNA-binding motif class 1" evidence="7">
    <location>
        <begin position="108"/>
        <end position="127"/>
    </location>
</feature>
<evidence type="ECO:0000256" key="6">
    <source>
        <dbReference type="HAMAP-Rule" id="MF_00031"/>
    </source>
</evidence>
<comment type="function">
    <text evidence="6">The RuvA-RuvB-RuvC complex processes Holliday junction (HJ) DNA during genetic recombination and DNA repair, while the RuvA-RuvB complex plays an important role in the rescue of blocked DNA replication forks via replication fork reversal (RFR). RuvA specifically binds to HJ cruciform DNA, conferring on it an open structure. The RuvB hexamer acts as an ATP-dependent pump, pulling dsDNA into and through the RuvAB complex. HJ branch migration allows RuvC to scan DNA until it finds its consensus sequence, where it cleaves and resolves the cruciform DNA.</text>
</comment>
<feature type="region of interest" description="Domain III" evidence="6">
    <location>
        <begin position="152"/>
        <end position="200"/>
    </location>
</feature>
<dbReference type="InterPro" id="IPR003583">
    <property type="entry name" value="Hlx-hairpin-Hlx_DNA-bd_motif"/>
</dbReference>
<dbReference type="SMART" id="SM00278">
    <property type="entry name" value="HhH1"/>
    <property type="match status" value="2"/>
</dbReference>
<comment type="domain">
    <text evidence="6">Has three domains with a flexible linker between the domains II and III and assumes an 'L' shape. Domain III is highly mobile and contacts RuvB.</text>
</comment>
<dbReference type="RefSeq" id="WP_215818464.1">
    <property type="nucleotide sequence ID" value="NZ_JAGSOY010000006.1"/>
</dbReference>
<accession>A0ABS5Z8C4</accession>
<name>A0ABS5Z8C4_9GAMM</name>
<dbReference type="HAMAP" id="MF_00031">
    <property type="entry name" value="DNA_HJ_migration_RuvA"/>
    <property type="match status" value="1"/>
</dbReference>
<evidence type="ECO:0000259" key="7">
    <source>
        <dbReference type="SMART" id="SM00278"/>
    </source>
</evidence>
<dbReference type="Pfam" id="PF07499">
    <property type="entry name" value="RuvA_C"/>
    <property type="match status" value="1"/>
</dbReference>
<dbReference type="InterPro" id="IPR012340">
    <property type="entry name" value="NA-bd_OB-fold"/>
</dbReference>
<dbReference type="SUPFAM" id="SSF47781">
    <property type="entry name" value="RuvA domain 2-like"/>
    <property type="match status" value="1"/>
</dbReference>
<keyword evidence="2 6" id="KW-0227">DNA damage</keyword>
<keyword evidence="1 6" id="KW-0963">Cytoplasm</keyword>
<evidence type="ECO:0000256" key="5">
    <source>
        <dbReference type="ARBA" id="ARBA00023204"/>
    </source>
</evidence>